<evidence type="ECO:0000256" key="3">
    <source>
        <dbReference type="ARBA" id="ARBA00022679"/>
    </source>
</evidence>
<dbReference type="PROSITE" id="PS00092">
    <property type="entry name" value="N6_MTASE"/>
    <property type="match status" value="1"/>
</dbReference>
<sequence>MSEDLVSRQARTLGRLAYLSLGSTTLAQLRRSKFLRGTLAVEAERRKPDAIIFLPMGGIKAVVEVKVPKELTAAKVPKVVEEYSPIARAVCKLLIVTDGNKTYWYNALTQRPVLDERGAPVSFHIPLTEIDNQSLSEEAQAELVALIEKADYSLSDENDQFHELQVIDPSSLAKSVWQKIWINTGKEPEKCLYNVVEILVFKFLSDVGVLTGNNSFRRVVELLASEGEAEALTHYGQVCRRKVRSLFPKGDDGTTIINGTIFVNEAGEPNLAQAGLFGEVIKAFQDYDNEYGSLQYIDRQFKTRLYESFLRQQAGIRALGQYFTPRNVVQAVVRMSKAGSLRSGDSVCDPFCGVGGFLLEAIAENTNLAKQFEPKNGKVRPEIIVRGYDKGTDEKDDERTIILAKANMLVYLSDILSKYHSEAHLKEFAANAFNAVFHLIRSNLGTFERVEKDEKYDLILTNPPYVTSGSASIRAAIDAAGLGRHYGEGGRGTESLAIQWIVNHLKPEGQAFVIVPDGLMNQEAILEFIKSNCEILCIVALPSRTFYSTPKKTYILGVKRKNTSASQQTRPVFTYLVSEVGESRDTRRVPISANDLATMEREFTYFRASPQSFATTDPRCKVVAWAEFDSLRNWLVDRSWTHEEKVELGVVEETFEVDTDALRDLVGDARRALDEFLEELT</sequence>
<evidence type="ECO:0000256" key="4">
    <source>
        <dbReference type="ARBA" id="ARBA00022691"/>
    </source>
</evidence>
<keyword evidence="3 8" id="KW-0808">Transferase</keyword>
<accession>A0ABW2U0B8</accession>
<dbReference type="InterPro" id="IPR003356">
    <property type="entry name" value="DNA_methylase_A-5"/>
</dbReference>
<evidence type="ECO:0000259" key="7">
    <source>
        <dbReference type="Pfam" id="PF02384"/>
    </source>
</evidence>
<dbReference type="Proteomes" id="UP001596512">
    <property type="component" value="Unassembled WGS sequence"/>
</dbReference>
<dbReference type="PANTHER" id="PTHR42933:SF4">
    <property type="entry name" value="TYPE I RESTRICTION ENZYME ECOKI METHYLASE SUBUNIT"/>
    <property type="match status" value="1"/>
</dbReference>
<dbReference type="InterPro" id="IPR051537">
    <property type="entry name" value="DNA_Adenine_Mtase"/>
</dbReference>
<dbReference type="InterPro" id="IPR029063">
    <property type="entry name" value="SAM-dependent_MTases_sf"/>
</dbReference>
<keyword evidence="2 8" id="KW-0489">Methyltransferase</keyword>
<organism evidence="8 9">
    <name type="scientific">Actinokineospora soli</name>
    <dbReference type="NCBI Taxonomy" id="1048753"/>
    <lineage>
        <taxon>Bacteria</taxon>
        <taxon>Bacillati</taxon>
        <taxon>Actinomycetota</taxon>
        <taxon>Actinomycetes</taxon>
        <taxon>Pseudonocardiales</taxon>
        <taxon>Pseudonocardiaceae</taxon>
        <taxon>Actinokineospora</taxon>
    </lineage>
</organism>
<name>A0ABW2U0B8_9PSEU</name>
<feature type="domain" description="DNA methylase adenine-specific" evidence="7">
    <location>
        <begin position="304"/>
        <end position="610"/>
    </location>
</feature>
<dbReference type="Gene3D" id="3.40.50.150">
    <property type="entry name" value="Vaccinia Virus protein VP39"/>
    <property type="match status" value="1"/>
</dbReference>
<keyword evidence="4" id="KW-0949">S-adenosyl-L-methionine</keyword>
<dbReference type="GO" id="GO:0032259">
    <property type="term" value="P:methylation"/>
    <property type="evidence" value="ECO:0007669"/>
    <property type="project" value="UniProtKB-KW"/>
</dbReference>
<evidence type="ECO:0000256" key="2">
    <source>
        <dbReference type="ARBA" id="ARBA00022603"/>
    </source>
</evidence>
<keyword evidence="9" id="KW-1185">Reference proteome</keyword>
<evidence type="ECO:0000313" key="9">
    <source>
        <dbReference type="Proteomes" id="UP001596512"/>
    </source>
</evidence>
<proteinExistence type="predicted"/>
<evidence type="ECO:0000256" key="5">
    <source>
        <dbReference type="ARBA" id="ARBA00022747"/>
    </source>
</evidence>
<comment type="caution">
    <text evidence="8">The sequence shown here is derived from an EMBL/GenBank/DDBJ whole genome shotgun (WGS) entry which is preliminary data.</text>
</comment>
<dbReference type="InterPro" id="IPR002052">
    <property type="entry name" value="DNA_methylase_N6_adenine_CS"/>
</dbReference>
<dbReference type="PRINTS" id="PR00507">
    <property type="entry name" value="N12N6MTFRASE"/>
</dbReference>
<dbReference type="SUPFAM" id="SSF53335">
    <property type="entry name" value="S-adenosyl-L-methionine-dependent methyltransferases"/>
    <property type="match status" value="1"/>
</dbReference>
<gene>
    <name evidence="8" type="ORF">ACFQV2_39885</name>
</gene>
<dbReference type="EC" id="2.1.1.72" evidence="1"/>
<dbReference type="Pfam" id="PF02384">
    <property type="entry name" value="N6_Mtase"/>
    <property type="match status" value="1"/>
</dbReference>
<evidence type="ECO:0000313" key="8">
    <source>
        <dbReference type="EMBL" id="MFC7618583.1"/>
    </source>
</evidence>
<dbReference type="PANTHER" id="PTHR42933">
    <property type="entry name" value="SLR6095 PROTEIN"/>
    <property type="match status" value="1"/>
</dbReference>
<dbReference type="EMBL" id="JBHTEY010000004">
    <property type="protein sequence ID" value="MFC7618583.1"/>
    <property type="molecule type" value="Genomic_DNA"/>
</dbReference>
<protein>
    <recommendedName>
        <fullName evidence="1">site-specific DNA-methyltransferase (adenine-specific)</fullName>
        <ecNumber evidence="1">2.1.1.72</ecNumber>
    </recommendedName>
</protein>
<keyword evidence="5" id="KW-0680">Restriction system</keyword>
<dbReference type="GO" id="GO:0008168">
    <property type="term" value="F:methyltransferase activity"/>
    <property type="evidence" value="ECO:0007669"/>
    <property type="project" value="UniProtKB-KW"/>
</dbReference>
<reference evidence="9" key="1">
    <citation type="journal article" date="2019" name="Int. J. Syst. Evol. Microbiol.">
        <title>The Global Catalogue of Microorganisms (GCM) 10K type strain sequencing project: providing services to taxonomists for standard genome sequencing and annotation.</title>
        <authorList>
            <consortium name="The Broad Institute Genomics Platform"/>
            <consortium name="The Broad Institute Genome Sequencing Center for Infectious Disease"/>
            <person name="Wu L."/>
            <person name="Ma J."/>
        </authorList>
    </citation>
    <scope>NUCLEOTIDE SEQUENCE [LARGE SCALE GENOMIC DNA]</scope>
    <source>
        <strain evidence="9">JCM 17695</strain>
    </source>
</reference>
<comment type="catalytic activity">
    <reaction evidence="6">
        <text>a 2'-deoxyadenosine in DNA + S-adenosyl-L-methionine = an N(6)-methyl-2'-deoxyadenosine in DNA + S-adenosyl-L-homocysteine + H(+)</text>
        <dbReference type="Rhea" id="RHEA:15197"/>
        <dbReference type="Rhea" id="RHEA-COMP:12418"/>
        <dbReference type="Rhea" id="RHEA-COMP:12419"/>
        <dbReference type="ChEBI" id="CHEBI:15378"/>
        <dbReference type="ChEBI" id="CHEBI:57856"/>
        <dbReference type="ChEBI" id="CHEBI:59789"/>
        <dbReference type="ChEBI" id="CHEBI:90615"/>
        <dbReference type="ChEBI" id="CHEBI:90616"/>
        <dbReference type="EC" id="2.1.1.72"/>
    </reaction>
</comment>
<evidence type="ECO:0000256" key="1">
    <source>
        <dbReference type="ARBA" id="ARBA00011900"/>
    </source>
</evidence>
<evidence type="ECO:0000256" key="6">
    <source>
        <dbReference type="ARBA" id="ARBA00047942"/>
    </source>
</evidence>